<protein>
    <submittedName>
        <fullName evidence="2">Uncharacterized protein</fullName>
    </submittedName>
</protein>
<keyword evidence="3" id="KW-1185">Reference proteome</keyword>
<dbReference type="EMBL" id="JTDE01007168">
    <property type="protein sequence ID" value="KAF7240688.1"/>
    <property type="molecule type" value="Genomic_DNA"/>
</dbReference>
<dbReference type="OrthoDB" id="6269079at2759"/>
<feature type="chain" id="PRO_5035926944" evidence="1">
    <location>
        <begin position="22"/>
        <end position="166"/>
    </location>
</feature>
<evidence type="ECO:0000313" key="2">
    <source>
        <dbReference type="EMBL" id="KAF7240688.1"/>
    </source>
</evidence>
<feature type="signal peptide" evidence="1">
    <location>
        <begin position="1"/>
        <end position="21"/>
    </location>
</feature>
<keyword evidence="1" id="KW-0732">Signal</keyword>
<evidence type="ECO:0000256" key="1">
    <source>
        <dbReference type="SAM" id="SignalP"/>
    </source>
</evidence>
<comment type="caution">
    <text evidence="2">The sequence shown here is derived from an EMBL/GenBank/DDBJ whole genome shotgun (WGS) entry which is preliminary data.</text>
</comment>
<reference evidence="2" key="1">
    <citation type="submission" date="2019-07" db="EMBL/GenBank/DDBJ databases">
        <title>Annotation for the trematode Paragonimus miyazaki's.</title>
        <authorList>
            <person name="Choi Y.-J."/>
        </authorList>
    </citation>
    <scope>NUCLEOTIDE SEQUENCE</scope>
    <source>
        <strain evidence="2">Japan</strain>
    </source>
</reference>
<name>A0A8S9YF58_9TREM</name>
<proteinExistence type="predicted"/>
<evidence type="ECO:0000313" key="3">
    <source>
        <dbReference type="Proteomes" id="UP000822476"/>
    </source>
</evidence>
<dbReference type="AlphaFoldDB" id="A0A8S9YF58"/>
<dbReference type="Proteomes" id="UP000822476">
    <property type="component" value="Unassembled WGS sequence"/>
</dbReference>
<organism evidence="2 3">
    <name type="scientific">Paragonimus skrjabini miyazakii</name>
    <dbReference type="NCBI Taxonomy" id="59628"/>
    <lineage>
        <taxon>Eukaryota</taxon>
        <taxon>Metazoa</taxon>
        <taxon>Spiralia</taxon>
        <taxon>Lophotrochozoa</taxon>
        <taxon>Platyhelminthes</taxon>
        <taxon>Trematoda</taxon>
        <taxon>Digenea</taxon>
        <taxon>Plagiorchiida</taxon>
        <taxon>Troglotremata</taxon>
        <taxon>Troglotrematidae</taxon>
        <taxon>Paragonimus</taxon>
    </lineage>
</organism>
<gene>
    <name evidence="2" type="ORF">EG68_10672</name>
</gene>
<sequence>MFGREFRLPLGLLFSIPPLEALSLPDHTRNPRKNLRTAFIMDQGHMKDAERHQTERYDQHISGPVYPIVCQELLHRPNAGVGEPAKLHRQWQGPYEVVFVHSTTVYVLRDIQSIASDVLTLQYNNLKPASSSCELYDLIMPPGCNPMVEQIVKTPPQSESASCTYK</sequence>
<accession>A0A8S9YF58</accession>